<dbReference type="Pfam" id="PF02786">
    <property type="entry name" value="CPSase_L_D2"/>
    <property type="match status" value="1"/>
</dbReference>
<dbReference type="SUPFAM" id="SSF51230">
    <property type="entry name" value="Single hybrid motif"/>
    <property type="match status" value="1"/>
</dbReference>
<dbReference type="GO" id="GO:0005524">
    <property type="term" value="F:ATP binding"/>
    <property type="evidence" value="ECO:0007669"/>
    <property type="project" value="UniProtKB-UniRule"/>
</dbReference>
<comment type="cofactor">
    <cofactor evidence="1">
        <name>biotin</name>
        <dbReference type="ChEBI" id="CHEBI:57586"/>
    </cofactor>
</comment>
<dbReference type="Pfam" id="PF00289">
    <property type="entry name" value="Biotin_carb_N"/>
    <property type="match status" value="1"/>
</dbReference>
<dbReference type="InterPro" id="IPR000089">
    <property type="entry name" value="Biotin_lipoyl"/>
</dbReference>
<comment type="subunit">
    <text evidence="9">Acetyl-CoA carboxylase is a heterohexamer composed of biotin carboxyl carrier protein, biotin carboxylase and two subunits each of ACCase subunit alpha and ACCase plastid-coded subunit beta (accD).</text>
</comment>
<evidence type="ECO:0000256" key="4">
    <source>
        <dbReference type="ARBA" id="ARBA00022723"/>
    </source>
</evidence>
<dbReference type="GO" id="GO:0016421">
    <property type="term" value="F:CoA carboxylase activity"/>
    <property type="evidence" value="ECO:0007669"/>
    <property type="project" value="UniProtKB-ARBA"/>
</dbReference>
<feature type="domain" description="Biotin carboxylation" evidence="13">
    <location>
        <begin position="104"/>
        <end position="554"/>
    </location>
</feature>
<dbReference type="AlphaFoldDB" id="A0A7S0PQL3"/>
<dbReference type="InterPro" id="IPR013785">
    <property type="entry name" value="Aldolase_TIM"/>
</dbReference>
<dbReference type="Pfam" id="PF02436">
    <property type="entry name" value="PYC_OADA"/>
    <property type="match status" value="1"/>
</dbReference>
<comment type="function">
    <text evidence="2">This protein is a component of the acetyl coenzyme A carboxylase complex; first, biotin carboxylase catalyzes the carboxylation of the carrier protein and then the transcarboxylase transfers the carboxyl group to form malonyl-CoA.</text>
</comment>
<dbReference type="FunFam" id="2.40.50.100:FF:000003">
    <property type="entry name" value="Acetyl-CoA carboxylase biotin carboxyl carrier protein"/>
    <property type="match status" value="1"/>
</dbReference>
<evidence type="ECO:0000259" key="11">
    <source>
        <dbReference type="PROSITE" id="PS50968"/>
    </source>
</evidence>
<accession>A0A7S0PQL3</accession>
<dbReference type="InterPro" id="IPR003379">
    <property type="entry name" value="Carboxylase_cons_dom"/>
</dbReference>
<evidence type="ECO:0000256" key="10">
    <source>
        <dbReference type="PROSITE-ProRule" id="PRU00409"/>
    </source>
</evidence>
<dbReference type="FunFam" id="3.40.50.20:FF:000010">
    <property type="entry name" value="Propionyl-CoA carboxylase subunit alpha"/>
    <property type="match status" value="1"/>
</dbReference>
<feature type="domain" description="Pyruvate carboxyltransferase" evidence="14">
    <location>
        <begin position="631"/>
        <end position="900"/>
    </location>
</feature>
<dbReference type="PANTHER" id="PTHR43778:SF2">
    <property type="entry name" value="PYRUVATE CARBOXYLASE, MITOCHONDRIAL"/>
    <property type="match status" value="1"/>
</dbReference>
<dbReference type="CDD" id="cd06850">
    <property type="entry name" value="biotinyl_domain"/>
    <property type="match status" value="1"/>
</dbReference>
<keyword evidence="3" id="KW-0436">Ligase</keyword>
<evidence type="ECO:0000256" key="3">
    <source>
        <dbReference type="ARBA" id="ARBA00022598"/>
    </source>
</evidence>
<reference evidence="15" key="1">
    <citation type="submission" date="2021-01" db="EMBL/GenBank/DDBJ databases">
        <authorList>
            <person name="Corre E."/>
            <person name="Pelletier E."/>
            <person name="Niang G."/>
            <person name="Scheremetjew M."/>
            <person name="Finn R."/>
            <person name="Kale V."/>
            <person name="Holt S."/>
            <person name="Cochrane G."/>
            <person name="Meng A."/>
            <person name="Brown T."/>
            <person name="Cohen L."/>
        </authorList>
    </citation>
    <scope>NUCLEOTIDE SEQUENCE</scope>
    <source>
        <strain evidence="15">CCMP494</strain>
    </source>
</reference>
<dbReference type="SMART" id="SM00878">
    <property type="entry name" value="Biotin_carb_C"/>
    <property type="match status" value="1"/>
</dbReference>
<keyword evidence="6 10" id="KW-0067">ATP-binding</keyword>
<dbReference type="PROSITE" id="PS50975">
    <property type="entry name" value="ATP_GRASP"/>
    <property type="match status" value="1"/>
</dbReference>
<evidence type="ECO:0000256" key="9">
    <source>
        <dbReference type="ARBA" id="ARBA00062964"/>
    </source>
</evidence>
<evidence type="ECO:0000259" key="14">
    <source>
        <dbReference type="PROSITE" id="PS50991"/>
    </source>
</evidence>
<dbReference type="FunFam" id="3.20.20.70:FF:000033">
    <property type="entry name" value="Pyruvate carboxylase"/>
    <property type="match status" value="1"/>
</dbReference>
<dbReference type="InterPro" id="IPR011761">
    <property type="entry name" value="ATP-grasp"/>
</dbReference>
<name>A0A7S0PQL3_MICPS</name>
<dbReference type="GO" id="GO:0005737">
    <property type="term" value="C:cytoplasm"/>
    <property type="evidence" value="ECO:0007669"/>
    <property type="project" value="TreeGrafter"/>
</dbReference>
<dbReference type="GO" id="GO:0006094">
    <property type="term" value="P:gluconeogenesis"/>
    <property type="evidence" value="ECO:0007669"/>
    <property type="project" value="InterPro"/>
</dbReference>
<evidence type="ECO:0000256" key="1">
    <source>
        <dbReference type="ARBA" id="ARBA00001953"/>
    </source>
</evidence>
<dbReference type="InterPro" id="IPR011764">
    <property type="entry name" value="Biotin_carboxylation_dom"/>
</dbReference>
<sequence>MSSVSAMLPARARVVTRVKSVPAASNAPTLAFRHAAGRRAAVATAARFQGRASSRPLSGAAVIRADGATRRDVRAGAISDPAAEQVEIPANSALNTILRSNAGAINKIMCANRGEIAVRTFRAGTELGMRTVAVFSEADRLATHRYKADESYCVNPGETPVGAYLGYEGIIECAKKNGVQAIHPGYGFLSENANFARRCEEEGIIFIGPRSETITQMGDKVIAKSLAKECGLPLVPGTEEATDDVEAAEAFAQEFGMPIMLKAAMGGGGRGMRIVRTMGELRDAFTRASSEALAAFGDGRMFLERYVEAPRHIEVQILADGHGNVVHLHERDCSVQRRHQKVVELAPAPILDPALRQTLHDDAVRLAKHVNYRNAGTVEFMVDKEGRHYFLEVNPRIQVEHTVTEEVTGIDLVQSQILIAGGATLEDIGIGSQDDIKVQGFAMQCRITTEDPQMSFAPDFGKVEVYRPPGGMGVRLDGEVVVGSRVSPNYDSLLVKLTCKEKNFMSVIQKMYRALGEFRVRGVKTNIPFLLNVLQSETFLSGEFATDFIDSTPSLFDLESSQDDMTKLLSYLADVAVNGASHPGAVGPAPVVVEPVPPKPAAETPPAGFKQIIDEQGPAAFAKAVRDHEGLLLMDTTWRDAHQSALATRMRTRDLLASAPATAEALAGAYSLEMWGGATFDVSLRFLHECPWQRLEKLREAVPNIPFQMLLRGANAVGYTSYADNVVNAFVKEARLAGVDVFRVFDSLNYIDNLKFGIDSVRAANGVVEGTICYTGDVSNPKKTKYSLEYYVNLTEQLVNHGIDVLAIKDMAGLLKPRAATMLVGALREKFPDLPIHVHTHDTAGTGVASMLAAAEAGADVVDVCTDAMAGLTSQPAIGALVAAVQGTDLETDMDFEKILKLNTFWEQTRGLYSPFESGIKAGSADVYVHEMPGGQYTNLKFQAFSNGLGSEWDRVKAAYATANQILGDIVKVTPSSKVVGDLAQFLVANDLNATSVVDQAETLSFPSSVVEYFQGYIGQPAGGFPEPLRSRVLKGKGAGYEGRPGADIPEEDLEALRYSVSKKHARRDISWRDTLSAAIYPAVFDDYVRKVNLHGPLTMLPTKAFLVGLDIDEECEVELRAGVRASIKLKAIGELLPNGNREVFFEMNGIPRVVETADRTDAGETKKFRIASREKSDPADIGSVGAPMAGEVVQVLVKEGEDVKAGSAIAVLSAMKMETTVSAPCDGRVKHIAIVPKDTISAGDLLVALDTDLVEA</sequence>
<dbReference type="InterPro" id="IPR016185">
    <property type="entry name" value="PreATP-grasp_dom_sf"/>
</dbReference>
<dbReference type="CDD" id="cd07937">
    <property type="entry name" value="DRE_TIM_PC_TC_5S"/>
    <property type="match status" value="1"/>
</dbReference>
<evidence type="ECO:0000256" key="2">
    <source>
        <dbReference type="ARBA" id="ARBA00003761"/>
    </source>
</evidence>
<protein>
    <recommendedName>
        <fullName evidence="16">Pyruvate carboxylase</fullName>
    </recommendedName>
</protein>
<dbReference type="EMBL" id="HBEV01006121">
    <property type="protein sequence ID" value="CAD8584825.1"/>
    <property type="molecule type" value="Transcribed_RNA"/>
</dbReference>
<dbReference type="PROSITE" id="PS00867">
    <property type="entry name" value="CPSASE_2"/>
    <property type="match status" value="1"/>
</dbReference>
<dbReference type="FunFam" id="3.30.1490.20:FF:000018">
    <property type="entry name" value="Biotin carboxylase"/>
    <property type="match status" value="1"/>
</dbReference>
<dbReference type="PROSITE" id="PS50991">
    <property type="entry name" value="PYR_CT"/>
    <property type="match status" value="1"/>
</dbReference>
<dbReference type="SUPFAM" id="SSF52440">
    <property type="entry name" value="PreATP-grasp domain"/>
    <property type="match status" value="1"/>
</dbReference>
<evidence type="ECO:0000259" key="13">
    <source>
        <dbReference type="PROSITE" id="PS50979"/>
    </source>
</evidence>
<dbReference type="InterPro" id="IPR005479">
    <property type="entry name" value="CPAse_ATP-bd"/>
</dbReference>
<dbReference type="SUPFAM" id="SSF89000">
    <property type="entry name" value="post-HMGL domain-like"/>
    <property type="match status" value="1"/>
</dbReference>
<dbReference type="FunFam" id="3.30.470.20:FF:000012">
    <property type="entry name" value="Pyruvate carboxylase"/>
    <property type="match status" value="1"/>
</dbReference>
<dbReference type="Pfam" id="PF00682">
    <property type="entry name" value="HMGL-like"/>
    <property type="match status" value="1"/>
</dbReference>
<dbReference type="InterPro" id="IPR005481">
    <property type="entry name" value="BC-like_N"/>
</dbReference>
<dbReference type="InterPro" id="IPR005930">
    <property type="entry name" value="Pyruv_COase"/>
</dbReference>
<dbReference type="GO" id="GO:0004736">
    <property type="term" value="F:pyruvate carboxylase activity"/>
    <property type="evidence" value="ECO:0007669"/>
    <property type="project" value="InterPro"/>
</dbReference>
<feature type="domain" description="ATP-grasp" evidence="12">
    <location>
        <begin position="224"/>
        <end position="421"/>
    </location>
</feature>
<keyword evidence="5 10" id="KW-0547">Nucleotide-binding</keyword>
<dbReference type="InterPro" id="IPR011054">
    <property type="entry name" value="Rudment_hybrid_motif"/>
</dbReference>
<dbReference type="PANTHER" id="PTHR43778">
    <property type="entry name" value="PYRUVATE CARBOXYLASE"/>
    <property type="match status" value="1"/>
</dbReference>
<dbReference type="NCBIfam" id="NF006761">
    <property type="entry name" value="PRK09282.1"/>
    <property type="match status" value="1"/>
</dbReference>
<evidence type="ECO:0000313" key="15">
    <source>
        <dbReference type="EMBL" id="CAD8584825.1"/>
    </source>
</evidence>
<feature type="domain" description="Lipoyl-binding" evidence="11">
    <location>
        <begin position="1182"/>
        <end position="1251"/>
    </location>
</feature>
<dbReference type="InterPro" id="IPR055268">
    <property type="entry name" value="PCB-like"/>
</dbReference>
<gene>
    <name evidence="15" type="ORF">MSP1404_LOCUS4697</name>
</gene>
<keyword evidence="4" id="KW-0479">Metal-binding</keyword>
<evidence type="ECO:0000256" key="8">
    <source>
        <dbReference type="ARBA" id="ARBA00048600"/>
    </source>
</evidence>
<dbReference type="Pfam" id="PF00364">
    <property type="entry name" value="Biotin_lipoyl"/>
    <property type="match status" value="1"/>
</dbReference>
<dbReference type="InterPro" id="IPR011053">
    <property type="entry name" value="Single_hybrid_motif"/>
</dbReference>
<dbReference type="Gene3D" id="2.40.50.100">
    <property type="match status" value="1"/>
</dbReference>
<keyword evidence="7" id="KW-0092">Biotin</keyword>
<evidence type="ECO:0000256" key="7">
    <source>
        <dbReference type="ARBA" id="ARBA00023267"/>
    </source>
</evidence>
<evidence type="ECO:0008006" key="16">
    <source>
        <dbReference type="Google" id="ProtNLM"/>
    </source>
</evidence>
<dbReference type="Gene3D" id="3.30.470.20">
    <property type="entry name" value="ATP-grasp fold, B domain"/>
    <property type="match status" value="1"/>
</dbReference>
<dbReference type="InterPro" id="IPR000891">
    <property type="entry name" value="PYR_CT"/>
</dbReference>
<dbReference type="PROSITE" id="PS50968">
    <property type="entry name" value="BIOTINYL_LIPOYL"/>
    <property type="match status" value="1"/>
</dbReference>
<dbReference type="NCBIfam" id="TIGR01235">
    <property type="entry name" value="pyruv_carbox"/>
    <property type="match status" value="1"/>
</dbReference>
<proteinExistence type="predicted"/>
<comment type="catalytic activity">
    <reaction evidence="8">
        <text>N(6)-biotinyl-L-lysyl-[protein] + hydrogencarbonate + ATP = N(6)-carboxybiotinyl-L-lysyl-[protein] + ADP + phosphate + H(+)</text>
        <dbReference type="Rhea" id="RHEA:13501"/>
        <dbReference type="Rhea" id="RHEA-COMP:10505"/>
        <dbReference type="Rhea" id="RHEA-COMP:10506"/>
        <dbReference type="ChEBI" id="CHEBI:15378"/>
        <dbReference type="ChEBI" id="CHEBI:17544"/>
        <dbReference type="ChEBI" id="CHEBI:30616"/>
        <dbReference type="ChEBI" id="CHEBI:43474"/>
        <dbReference type="ChEBI" id="CHEBI:83144"/>
        <dbReference type="ChEBI" id="CHEBI:83145"/>
        <dbReference type="ChEBI" id="CHEBI:456216"/>
        <dbReference type="EC" id="6.3.4.14"/>
    </reaction>
</comment>
<dbReference type="Gene3D" id="3.20.20.70">
    <property type="entry name" value="Aldolase class I"/>
    <property type="match status" value="1"/>
</dbReference>
<dbReference type="GO" id="GO:0046872">
    <property type="term" value="F:metal ion binding"/>
    <property type="evidence" value="ECO:0007669"/>
    <property type="project" value="UniProtKB-KW"/>
</dbReference>
<dbReference type="PROSITE" id="PS50979">
    <property type="entry name" value="BC"/>
    <property type="match status" value="1"/>
</dbReference>
<dbReference type="Pfam" id="PF02785">
    <property type="entry name" value="Biotin_carb_C"/>
    <property type="match status" value="1"/>
</dbReference>
<dbReference type="SUPFAM" id="SSF51246">
    <property type="entry name" value="Rudiment single hybrid motif"/>
    <property type="match status" value="1"/>
</dbReference>
<dbReference type="NCBIfam" id="NF009554">
    <property type="entry name" value="PRK12999.1"/>
    <property type="match status" value="1"/>
</dbReference>
<dbReference type="SUPFAM" id="SSF51569">
    <property type="entry name" value="Aldolase"/>
    <property type="match status" value="1"/>
</dbReference>
<evidence type="ECO:0000259" key="12">
    <source>
        <dbReference type="PROSITE" id="PS50975"/>
    </source>
</evidence>
<organism evidence="15">
    <name type="scientific">Micromonas pusilla</name>
    <name type="common">Picoplanktonic green alga</name>
    <name type="synonym">Chromulina pusilla</name>
    <dbReference type="NCBI Taxonomy" id="38833"/>
    <lineage>
        <taxon>Eukaryota</taxon>
        <taxon>Viridiplantae</taxon>
        <taxon>Chlorophyta</taxon>
        <taxon>Mamiellophyceae</taxon>
        <taxon>Mamiellales</taxon>
        <taxon>Mamiellaceae</taxon>
        <taxon>Micromonas</taxon>
    </lineage>
</organism>
<dbReference type="InterPro" id="IPR005482">
    <property type="entry name" value="Biotin_COase_C"/>
</dbReference>
<dbReference type="SUPFAM" id="SSF56059">
    <property type="entry name" value="Glutathione synthetase ATP-binding domain-like"/>
    <property type="match status" value="1"/>
</dbReference>
<evidence type="ECO:0000256" key="5">
    <source>
        <dbReference type="ARBA" id="ARBA00022741"/>
    </source>
</evidence>
<evidence type="ECO:0000256" key="6">
    <source>
        <dbReference type="ARBA" id="ARBA00022840"/>
    </source>
</evidence>
<dbReference type="GO" id="GO:0004075">
    <property type="term" value="F:biotin carboxylase activity"/>
    <property type="evidence" value="ECO:0007669"/>
    <property type="project" value="UniProtKB-EC"/>
</dbReference>